<name>A0A6S7HVH3_PARCT</name>
<feature type="domain" description="DUF4371" evidence="1">
    <location>
        <begin position="29"/>
        <end position="150"/>
    </location>
</feature>
<evidence type="ECO:0000259" key="1">
    <source>
        <dbReference type="Pfam" id="PF14291"/>
    </source>
</evidence>
<evidence type="ECO:0000313" key="2">
    <source>
        <dbReference type="EMBL" id="CAB3999101.1"/>
    </source>
</evidence>
<dbReference type="Pfam" id="PF14291">
    <property type="entry name" value="DUF4371"/>
    <property type="match status" value="1"/>
</dbReference>
<dbReference type="OrthoDB" id="5984802at2759"/>
<evidence type="ECO:0000313" key="3">
    <source>
        <dbReference type="Proteomes" id="UP001152795"/>
    </source>
</evidence>
<dbReference type="AlphaFoldDB" id="A0A6S7HVH3"/>
<protein>
    <recommendedName>
        <fullName evidence="1">DUF4371 domain-containing protein</fullName>
    </recommendedName>
</protein>
<keyword evidence="3" id="KW-1185">Reference proteome</keyword>
<accession>A0A6S7HVH3</accession>
<comment type="caution">
    <text evidence="2">The sequence shown here is derived from an EMBL/GenBank/DDBJ whole genome shotgun (WGS) entry which is preliminary data.</text>
</comment>
<dbReference type="InterPro" id="IPR025398">
    <property type="entry name" value="DUF4371"/>
</dbReference>
<proteinExistence type="predicted"/>
<sequence length="192" mass="22154">MLDDLKKQQIEENRKLLCPIINAIVLCGRQNIPLQAHRDDSQYYLSNDVNPGNFIEILKYGVTCTRQSLEEYFKSTPKNITYKSKTTQNNCDDLITRKMTNEIREAKFFSILVDEASDCGNIEQLSIVVRFVDKKHQIREEFLGFVSFKTGVSGETVANTIQEFLGDPIYLLTTVMVKVTMELETWLEKNLE</sequence>
<gene>
    <name evidence="2" type="ORF">PACLA_8A045257</name>
</gene>
<dbReference type="PANTHER" id="PTHR45749">
    <property type="match status" value="1"/>
</dbReference>
<organism evidence="2 3">
    <name type="scientific">Paramuricea clavata</name>
    <name type="common">Red gorgonian</name>
    <name type="synonym">Violescent sea-whip</name>
    <dbReference type="NCBI Taxonomy" id="317549"/>
    <lineage>
        <taxon>Eukaryota</taxon>
        <taxon>Metazoa</taxon>
        <taxon>Cnidaria</taxon>
        <taxon>Anthozoa</taxon>
        <taxon>Octocorallia</taxon>
        <taxon>Malacalcyonacea</taxon>
        <taxon>Plexauridae</taxon>
        <taxon>Paramuricea</taxon>
    </lineage>
</organism>
<dbReference type="PANTHER" id="PTHR45749:SF21">
    <property type="entry name" value="DUF4371 DOMAIN-CONTAINING PROTEIN"/>
    <property type="match status" value="1"/>
</dbReference>
<dbReference type="EMBL" id="CACRXK020003516">
    <property type="protein sequence ID" value="CAB3999101.1"/>
    <property type="molecule type" value="Genomic_DNA"/>
</dbReference>
<reference evidence="2" key="1">
    <citation type="submission" date="2020-04" db="EMBL/GenBank/DDBJ databases">
        <authorList>
            <person name="Alioto T."/>
            <person name="Alioto T."/>
            <person name="Gomez Garrido J."/>
        </authorList>
    </citation>
    <scope>NUCLEOTIDE SEQUENCE</scope>
    <source>
        <strain evidence="2">A484AB</strain>
    </source>
</reference>
<dbReference type="Proteomes" id="UP001152795">
    <property type="component" value="Unassembled WGS sequence"/>
</dbReference>